<keyword evidence="3" id="KW-1185">Reference proteome</keyword>
<sequence>MKRSILYSIIAFCCFTSTKVIAQADISMATHWYNRANYNPASIARTEYIYLFSNVRKQWVGVTGSPTVFNVQASEYIHNLHSAFGISLVSDKIGATQAINPMLTYAYRISNEKDWSLSMGLSAGVFSRQIDGSLLEADNVSDPSIYTSMERIIKPDANVGIELQTSHFVFGISSTHLFSIAKDSSSFLNANHRYGYAIYKNTDSELFNFNVGLQVVNRSSLMVYEGNASVRFKHATGLNTGPREIFDLGITYRSSHQSTFLFGLNITQNLRVGYAYDQSYLTGYNKNSSHEVMLEYRIPSKAASTCIQCRNNDYWYY</sequence>
<dbReference type="AlphaFoldDB" id="E4T6Z8"/>
<dbReference type="Pfam" id="PF11751">
    <property type="entry name" value="PorP_SprF"/>
    <property type="match status" value="1"/>
</dbReference>
<accession>E4T6Z8</accession>
<organism evidence="2 3">
    <name type="scientific">Paludibacter propionicigenes (strain DSM 17365 / JCM 13257 / WB4)</name>
    <dbReference type="NCBI Taxonomy" id="694427"/>
    <lineage>
        <taxon>Bacteria</taxon>
        <taxon>Pseudomonadati</taxon>
        <taxon>Bacteroidota</taxon>
        <taxon>Bacteroidia</taxon>
        <taxon>Bacteroidales</taxon>
        <taxon>Paludibacteraceae</taxon>
        <taxon>Paludibacter</taxon>
    </lineage>
</organism>
<dbReference type="HOGENOM" id="CLU_068235_0_0_10"/>
<dbReference type="eggNOG" id="COG0226">
    <property type="taxonomic scope" value="Bacteria"/>
</dbReference>
<evidence type="ECO:0000313" key="2">
    <source>
        <dbReference type="EMBL" id="ADQ80492.1"/>
    </source>
</evidence>
<dbReference type="RefSeq" id="WP_013445861.1">
    <property type="nucleotide sequence ID" value="NC_014734.1"/>
</dbReference>
<dbReference type="OrthoDB" id="1093316at2"/>
<gene>
    <name evidence="2" type="ordered locus">Palpr_2359</name>
</gene>
<protein>
    <submittedName>
        <fullName evidence="2">Putative membrane protein</fullName>
    </submittedName>
</protein>
<dbReference type="InterPro" id="IPR019861">
    <property type="entry name" value="PorP/SprF_Bacteroidetes"/>
</dbReference>
<evidence type="ECO:0000313" key="3">
    <source>
        <dbReference type="Proteomes" id="UP000008718"/>
    </source>
</evidence>
<evidence type="ECO:0000256" key="1">
    <source>
        <dbReference type="SAM" id="SignalP"/>
    </source>
</evidence>
<dbReference type="KEGG" id="ppn:Palpr_2359"/>
<dbReference type="Proteomes" id="UP000008718">
    <property type="component" value="Chromosome"/>
</dbReference>
<reference evidence="2 3" key="2">
    <citation type="journal article" date="2011" name="Stand. Genomic Sci.">
        <title>Complete genome sequence of Paludibacter propionicigenes type strain (WB4).</title>
        <authorList>
            <person name="Gronow S."/>
            <person name="Munk C."/>
            <person name="Lapidus A."/>
            <person name="Nolan M."/>
            <person name="Lucas S."/>
            <person name="Hammon N."/>
            <person name="Deshpande S."/>
            <person name="Cheng J.F."/>
            <person name="Tapia R."/>
            <person name="Han C."/>
            <person name="Goodwin L."/>
            <person name="Pitluck S."/>
            <person name="Liolios K."/>
            <person name="Ivanova N."/>
            <person name="Mavromatis K."/>
            <person name="Mikhailova N."/>
            <person name="Pati A."/>
            <person name="Chen A."/>
            <person name="Palaniappan K."/>
            <person name="Land M."/>
            <person name="Hauser L."/>
            <person name="Chang Y.J."/>
            <person name="Jeffries C.D."/>
            <person name="Brambilla E."/>
            <person name="Rohde M."/>
            <person name="Goker M."/>
            <person name="Detter J.C."/>
            <person name="Woyke T."/>
            <person name="Bristow J."/>
            <person name="Eisen J.A."/>
            <person name="Markowitz V."/>
            <person name="Hugenholtz P."/>
            <person name="Kyrpides N.C."/>
            <person name="Klenk H.P."/>
        </authorList>
    </citation>
    <scope>NUCLEOTIDE SEQUENCE [LARGE SCALE GENOMIC DNA]</scope>
    <source>
        <strain evidence="3">DSM 17365 / JCM 13257 / WB4</strain>
    </source>
</reference>
<keyword evidence="1" id="KW-0732">Signal</keyword>
<name>E4T6Z8_PALPW</name>
<feature type="signal peptide" evidence="1">
    <location>
        <begin position="1"/>
        <end position="22"/>
    </location>
</feature>
<dbReference type="STRING" id="694427.Palpr_2359"/>
<proteinExistence type="predicted"/>
<feature type="chain" id="PRO_5003186915" evidence="1">
    <location>
        <begin position="23"/>
        <end position="317"/>
    </location>
</feature>
<dbReference type="NCBIfam" id="TIGR03519">
    <property type="entry name" value="T9SS_PorP_fam"/>
    <property type="match status" value="1"/>
</dbReference>
<reference key="1">
    <citation type="submission" date="2010-11" db="EMBL/GenBank/DDBJ databases">
        <title>The complete genome of Paludibacter propionicigenes DSM 17365.</title>
        <authorList>
            <consortium name="US DOE Joint Genome Institute (JGI-PGF)"/>
            <person name="Lucas S."/>
            <person name="Copeland A."/>
            <person name="Lapidus A."/>
            <person name="Bruce D."/>
            <person name="Goodwin L."/>
            <person name="Pitluck S."/>
            <person name="Kyrpides N."/>
            <person name="Mavromatis K."/>
            <person name="Ivanova N."/>
            <person name="Munk A.C."/>
            <person name="Brettin T."/>
            <person name="Detter J.C."/>
            <person name="Han C."/>
            <person name="Tapia R."/>
            <person name="Land M."/>
            <person name="Hauser L."/>
            <person name="Markowitz V."/>
            <person name="Cheng J.-F."/>
            <person name="Hugenholtz P."/>
            <person name="Woyke T."/>
            <person name="Wu D."/>
            <person name="Gronow S."/>
            <person name="Wellnitz S."/>
            <person name="Brambilla E."/>
            <person name="Klenk H.-P."/>
            <person name="Eisen J.A."/>
        </authorList>
    </citation>
    <scope>NUCLEOTIDE SEQUENCE</scope>
    <source>
        <strain>WB4</strain>
    </source>
</reference>
<dbReference type="EMBL" id="CP002345">
    <property type="protein sequence ID" value="ADQ80492.1"/>
    <property type="molecule type" value="Genomic_DNA"/>
</dbReference>